<dbReference type="EMBL" id="CAJOBB010023557">
    <property type="protein sequence ID" value="CAF4393890.1"/>
    <property type="molecule type" value="Genomic_DNA"/>
</dbReference>
<dbReference type="SUPFAM" id="SSF56300">
    <property type="entry name" value="Metallo-dependent phosphatases"/>
    <property type="match status" value="1"/>
</dbReference>
<dbReference type="InterPro" id="IPR004843">
    <property type="entry name" value="Calcineurin-like_PHP"/>
</dbReference>
<evidence type="ECO:0000256" key="1">
    <source>
        <dbReference type="ARBA" id="ARBA00001936"/>
    </source>
</evidence>
<evidence type="ECO:0000256" key="2">
    <source>
        <dbReference type="ARBA" id="ARBA00022723"/>
    </source>
</evidence>
<dbReference type="PANTHER" id="PTHR45668">
    <property type="entry name" value="SERINE/THREONINE-PROTEIN PHOSPHATASE 5-RELATED"/>
    <property type="match status" value="1"/>
</dbReference>
<evidence type="ECO:0000256" key="3">
    <source>
        <dbReference type="ARBA" id="ARBA00023211"/>
    </source>
</evidence>
<dbReference type="GO" id="GO:0046872">
    <property type="term" value="F:metal ion binding"/>
    <property type="evidence" value="ECO:0007669"/>
    <property type="project" value="UniProtKB-KW"/>
</dbReference>
<keyword evidence="2" id="KW-0479">Metal-binding</keyword>
<comment type="cofactor">
    <cofactor evidence="1">
        <name>Mn(2+)</name>
        <dbReference type="ChEBI" id="CHEBI:29035"/>
    </cofactor>
</comment>
<evidence type="ECO:0000313" key="5">
    <source>
        <dbReference type="EMBL" id="CAF4393890.1"/>
    </source>
</evidence>
<feature type="non-terminal residue" evidence="5">
    <location>
        <position position="1"/>
    </location>
</feature>
<dbReference type="Proteomes" id="UP000663868">
    <property type="component" value="Unassembled WGS sequence"/>
</dbReference>
<name>A0A820NTA5_9BILA</name>
<sequence>TVRYGFQNEVNQKYGRRKASLLDLFKDIFSWLPLYSFVDAGKSRFIIMHGGISDRINLKKLNSITRNRYISIEVPPPSRQGGKKLTEEEDNEYRQVQDLFWSDPDPHGRLGCRKNDARKMACFFGSDITEQFLKRYNL</sequence>
<gene>
    <name evidence="5" type="ORF">KXQ929_LOCUS50620</name>
</gene>
<feature type="domain" description="Calcineurin-like phosphoesterase" evidence="4">
    <location>
        <begin position="11"/>
        <end position="137"/>
    </location>
</feature>
<dbReference type="Gene3D" id="3.60.21.10">
    <property type="match status" value="1"/>
</dbReference>
<accession>A0A820NTA5</accession>
<dbReference type="InterPro" id="IPR051134">
    <property type="entry name" value="PPP_phosphatase"/>
</dbReference>
<protein>
    <recommendedName>
        <fullName evidence="4">Calcineurin-like phosphoesterase domain-containing protein</fullName>
    </recommendedName>
</protein>
<evidence type="ECO:0000313" key="6">
    <source>
        <dbReference type="Proteomes" id="UP000663868"/>
    </source>
</evidence>
<organism evidence="5 6">
    <name type="scientific">Adineta steineri</name>
    <dbReference type="NCBI Taxonomy" id="433720"/>
    <lineage>
        <taxon>Eukaryota</taxon>
        <taxon>Metazoa</taxon>
        <taxon>Spiralia</taxon>
        <taxon>Gnathifera</taxon>
        <taxon>Rotifera</taxon>
        <taxon>Eurotatoria</taxon>
        <taxon>Bdelloidea</taxon>
        <taxon>Adinetida</taxon>
        <taxon>Adinetidae</taxon>
        <taxon>Adineta</taxon>
    </lineage>
</organism>
<proteinExistence type="predicted"/>
<dbReference type="PANTHER" id="PTHR45668:SF3">
    <property type="entry name" value="SERINE_THREONINE-PROTEIN PHOSPHATASE RDGC"/>
    <property type="match status" value="1"/>
</dbReference>
<keyword evidence="3" id="KW-0464">Manganese</keyword>
<evidence type="ECO:0000259" key="4">
    <source>
        <dbReference type="Pfam" id="PF00149"/>
    </source>
</evidence>
<feature type="non-terminal residue" evidence="5">
    <location>
        <position position="138"/>
    </location>
</feature>
<dbReference type="AlphaFoldDB" id="A0A820NTA5"/>
<comment type="caution">
    <text evidence="5">The sequence shown here is derived from an EMBL/GenBank/DDBJ whole genome shotgun (WGS) entry which is preliminary data.</text>
</comment>
<reference evidence="5" key="1">
    <citation type="submission" date="2021-02" db="EMBL/GenBank/DDBJ databases">
        <authorList>
            <person name="Nowell W R."/>
        </authorList>
    </citation>
    <scope>NUCLEOTIDE SEQUENCE</scope>
</reference>
<dbReference type="Pfam" id="PF00149">
    <property type="entry name" value="Metallophos"/>
    <property type="match status" value="1"/>
</dbReference>
<dbReference type="InterPro" id="IPR029052">
    <property type="entry name" value="Metallo-depent_PP-like"/>
</dbReference>
<dbReference type="GO" id="GO:0016787">
    <property type="term" value="F:hydrolase activity"/>
    <property type="evidence" value="ECO:0007669"/>
    <property type="project" value="InterPro"/>
</dbReference>